<dbReference type="PANTHER" id="PTHR43685:SF2">
    <property type="entry name" value="GLYCOSYLTRANSFERASE 2-LIKE DOMAIN-CONTAINING PROTEIN"/>
    <property type="match status" value="1"/>
</dbReference>
<dbReference type="SUPFAM" id="SSF53448">
    <property type="entry name" value="Nucleotide-diphospho-sugar transferases"/>
    <property type="match status" value="1"/>
</dbReference>
<proteinExistence type="predicted"/>
<dbReference type="AlphaFoldDB" id="A0A9D5Q4H4"/>
<evidence type="ECO:0000259" key="1">
    <source>
        <dbReference type="Pfam" id="PF00535"/>
    </source>
</evidence>
<dbReference type="Gene3D" id="3.90.550.10">
    <property type="entry name" value="Spore Coat Polysaccharide Biosynthesis Protein SpsA, Chain A"/>
    <property type="match status" value="1"/>
</dbReference>
<dbReference type="InterPro" id="IPR050834">
    <property type="entry name" value="Glycosyltransf_2"/>
</dbReference>
<feature type="domain" description="Glycosyltransferase 2-like" evidence="1">
    <location>
        <begin position="7"/>
        <end position="155"/>
    </location>
</feature>
<name>A0A9D5Q4H4_9BACT</name>
<dbReference type="Proteomes" id="UP000649604">
    <property type="component" value="Unassembled WGS sequence"/>
</dbReference>
<evidence type="ECO:0000313" key="3">
    <source>
        <dbReference type="Proteomes" id="UP000649604"/>
    </source>
</evidence>
<evidence type="ECO:0000313" key="2">
    <source>
        <dbReference type="EMBL" id="MBD3322936.1"/>
    </source>
</evidence>
<dbReference type="Pfam" id="PF00535">
    <property type="entry name" value="Glycos_transf_2"/>
    <property type="match status" value="1"/>
</dbReference>
<comment type="caution">
    <text evidence="2">The sequence shown here is derived from an EMBL/GenBank/DDBJ whole genome shotgun (WGS) entry which is preliminary data.</text>
</comment>
<gene>
    <name evidence="2" type="ORF">GF339_00030</name>
</gene>
<dbReference type="InterPro" id="IPR029044">
    <property type="entry name" value="Nucleotide-diphossugar_trans"/>
</dbReference>
<sequence length="258" mass="30461">MTTLLDIITVTKDDFEGVTGTIRSTRQLRSIPGIHQIIVDSSATETQQLLQEFIAGEQHLTYIWQQPSGIAPAFNLGLRLSQAEWVWFLNGGDEVCPDIDAEKLLYLVKNSRADAIVFDVEFTPSHTRLEHPPMWAMWPLIPSTWLPHQATLTRRRLYEQYGTFNESFHIAMDVEFWVRCFSKHVIVDTISIPLALFDVTGISRTQRERSMYEVTRLVIMHFWQFVKIWFYKRWLYDMLPKLLRRWVAIFWQKIARNR</sequence>
<dbReference type="EMBL" id="WJJP01000001">
    <property type="protein sequence ID" value="MBD3322936.1"/>
    <property type="molecule type" value="Genomic_DNA"/>
</dbReference>
<dbReference type="PANTHER" id="PTHR43685">
    <property type="entry name" value="GLYCOSYLTRANSFERASE"/>
    <property type="match status" value="1"/>
</dbReference>
<reference evidence="2" key="1">
    <citation type="submission" date="2019-11" db="EMBL/GenBank/DDBJ databases">
        <title>Microbial mats filling the niche in hypersaline microbial mats.</title>
        <authorList>
            <person name="Wong H.L."/>
            <person name="Macleod F.I."/>
            <person name="White R.A. III"/>
            <person name="Burns B.P."/>
        </authorList>
    </citation>
    <scope>NUCLEOTIDE SEQUENCE</scope>
    <source>
        <strain evidence="2">Rbin_158</strain>
    </source>
</reference>
<accession>A0A9D5Q4H4</accession>
<dbReference type="InterPro" id="IPR001173">
    <property type="entry name" value="Glyco_trans_2-like"/>
</dbReference>
<protein>
    <submittedName>
        <fullName evidence="2">Glycosyltransferase</fullName>
    </submittedName>
</protein>
<organism evidence="2 3">
    <name type="scientific">candidate division KSB3 bacterium</name>
    <dbReference type="NCBI Taxonomy" id="2044937"/>
    <lineage>
        <taxon>Bacteria</taxon>
        <taxon>candidate division KSB3</taxon>
    </lineage>
</organism>